<evidence type="ECO:0000313" key="2">
    <source>
        <dbReference type="Proteomes" id="UP000238916"/>
    </source>
</evidence>
<evidence type="ECO:0008006" key="3">
    <source>
        <dbReference type="Google" id="ProtNLM"/>
    </source>
</evidence>
<dbReference type="Proteomes" id="UP000238916">
    <property type="component" value="Unassembled WGS sequence"/>
</dbReference>
<accession>A0A2U3KPD7</accession>
<proteinExistence type="predicted"/>
<reference evidence="2" key="1">
    <citation type="submission" date="2018-02" db="EMBL/GenBank/DDBJ databases">
        <authorList>
            <person name="Hausmann B."/>
        </authorList>
    </citation>
    <scope>NUCLEOTIDE SEQUENCE [LARGE SCALE GENOMIC DNA]</scope>
    <source>
        <strain evidence="2">Peat soil MAG SbF1</strain>
    </source>
</reference>
<name>A0A2U3KPD7_9FIRM</name>
<dbReference type="AlphaFoldDB" id="A0A2U3KPD7"/>
<sequence>MGNHRLHRLRTIELKSVSKMGVNEEAQIINYLKATGLKRGLLINFGDHRLSY</sequence>
<dbReference type="EMBL" id="OMOF01000170">
    <property type="protein sequence ID" value="SPF41553.1"/>
    <property type="molecule type" value="Genomic_DNA"/>
</dbReference>
<gene>
    <name evidence="1" type="ORF">SBF1_2510012</name>
</gene>
<protein>
    <recommendedName>
        <fullName evidence="3">GxxExxY protein</fullName>
    </recommendedName>
</protein>
<dbReference type="InterPro" id="IPR026350">
    <property type="entry name" value="GxxExxY"/>
</dbReference>
<organism evidence="1 2">
    <name type="scientific">Candidatus Desulfosporosinus infrequens</name>
    <dbReference type="NCBI Taxonomy" id="2043169"/>
    <lineage>
        <taxon>Bacteria</taxon>
        <taxon>Bacillati</taxon>
        <taxon>Bacillota</taxon>
        <taxon>Clostridia</taxon>
        <taxon>Eubacteriales</taxon>
        <taxon>Desulfitobacteriaceae</taxon>
        <taxon>Desulfosporosinus</taxon>
    </lineage>
</organism>
<dbReference type="Pfam" id="PF13366">
    <property type="entry name" value="PDDEXK_3"/>
    <property type="match status" value="1"/>
</dbReference>
<dbReference type="OrthoDB" id="9806869at2"/>
<dbReference type="NCBIfam" id="TIGR04256">
    <property type="entry name" value="GxxExxY"/>
    <property type="match status" value="1"/>
</dbReference>
<evidence type="ECO:0000313" key="1">
    <source>
        <dbReference type="EMBL" id="SPF41553.1"/>
    </source>
</evidence>